<feature type="domain" description="FAD/NAD(P)-binding" evidence="18">
    <location>
        <begin position="4"/>
        <end position="328"/>
    </location>
</feature>
<comment type="catalytic activity">
    <reaction evidence="12 16">
        <text>N(6)-[(R)-dihydrolipoyl]-L-lysyl-[protein] + NAD(+) = N(6)-[(R)-lipoyl]-L-lysyl-[protein] + NADH + H(+)</text>
        <dbReference type="Rhea" id="RHEA:15045"/>
        <dbReference type="Rhea" id="RHEA-COMP:10474"/>
        <dbReference type="Rhea" id="RHEA-COMP:10475"/>
        <dbReference type="ChEBI" id="CHEBI:15378"/>
        <dbReference type="ChEBI" id="CHEBI:57540"/>
        <dbReference type="ChEBI" id="CHEBI:57945"/>
        <dbReference type="ChEBI" id="CHEBI:83099"/>
        <dbReference type="ChEBI" id="CHEBI:83100"/>
        <dbReference type="EC" id="1.8.1.4"/>
    </reaction>
</comment>
<evidence type="ECO:0000256" key="16">
    <source>
        <dbReference type="RuleBase" id="RU003692"/>
    </source>
</evidence>
<dbReference type="FunCoup" id="C8XHU4">
    <property type="interactions" value="510"/>
</dbReference>
<dbReference type="PANTHER" id="PTHR22912">
    <property type="entry name" value="DISULFIDE OXIDOREDUCTASE"/>
    <property type="match status" value="1"/>
</dbReference>
<evidence type="ECO:0000313" key="20">
    <source>
        <dbReference type="Proteomes" id="UP000002218"/>
    </source>
</evidence>
<evidence type="ECO:0000259" key="17">
    <source>
        <dbReference type="Pfam" id="PF02852"/>
    </source>
</evidence>
<dbReference type="Pfam" id="PF07992">
    <property type="entry name" value="Pyr_redox_2"/>
    <property type="match status" value="1"/>
</dbReference>
<dbReference type="HOGENOM" id="CLU_016755_0_2_11"/>
<dbReference type="InterPro" id="IPR023753">
    <property type="entry name" value="FAD/NAD-binding_dom"/>
</dbReference>
<keyword evidence="11 16" id="KW-0676">Redox-active center</keyword>
<proteinExistence type="inferred from homology"/>
<dbReference type="eggNOG" id="COG1249">
    <property type="taxonomic scope" value="Bacteria"/>
</dbReference>
<evidence type="ECO:0000256" key="9">
    <source>
        <dbReference type="ARBA" id="ARBA00023027"/>
    </source>
</evidence>
<feature type="binding site" evidence="14">
    <location>
        <position position="313"/>
    </location>
    <ligand>
        <name>FAD</name>
        <dbReference type="ChEBI" id="CHEBI:57692"/>
    </ligand>
</feature>
<keyword evidence="10" id="KW-1015">Disulfide bond</keyword>
<dbReference type="SUPFAM" id="SSF51905">
    <property type="entry name" value="FAD/NAD(P)-binding domain"/>
    <property type="match status" value="1"/>
</dbReference>
<dbReference type="STRING" id="479431.Namu_4108"/>
<feature type="binding site" evidence="14">
    <location>
        <begin position="179"/>
        <end position="186"/>
    </location>
    <ligand>
        <name>NAD(+)</name>
        <dbReference type="ChEBI" id="CHEBI:57540"/>
    </ligand>
</feature>
<comment type="miscellaneous">
    <text evidence="16">The active site is a redox-active disulfide bond.</text>
</comment>
<evidence type="ECO:0000256" key="11">
    <source>
        <dbReference type="ARBA" id="ARBA00023284"/>
    </source>
</evidence>
<dbReference type="FunFam" id="3.30.390.30:FF:000001">
    <property type="entry name" value="Dihydrolipoyl dehydrogenase"/>
    <property type="match status" value="1"/>
</dbReference>
<dbReference type="RefSeq" id="WP_015749222.1">
    <property type="nucleotide sequence ID" value="NC_013235.1"/>
</dbReference>
<evidence type="ECO:0000256" key="5">
    <source>
        <dbReference type="ARBA" id="ARBA00022490"/>
    </source>
</evidence>
<keyword evidence="20" id="KW-1185">Reference proteome</keyword>
<comment type="subcellular location">
    <subcellularLocation>
        <location evidence="1">Cytoplasm</location>
    </subcellularLocation>
</comment>
<keyword evidence="9 14" id="KW-0520">NAD</keyword>
<dbReference type="KEGG" id="nml:Namu_4108"/>
<dbReference type="Pfam" id="PF02852">
    <property type="entry name" value="Pyr_redox_dim"/>
    <property type="match status" value="1"/>
</dbReference>
<feature type="binding site" evidence="14">
    <location>
        <begin position="140"/>
        <end position="142"/>
    </location>
    <ligand>
        <name>FAD</name>
        <dbReference type="ChEBI" id="CHEBI:57692"/>
    </ligand>
</feature>
<name>C8XHU4_NAKMY</name>
<dbReference type="PROSITE" id="PS00076">
    <property type="entry name" value="PYRIDINE_REDOX_1"/>
    <property type="match status" value="1"/>
</dbReference>
<keyword evidence="14" id="KW-0547">Nucleotide-binding</keyword>
<reference evidence="19 20" key="2">
    <citation type="journal article" date="2010" name="Stand. Genomic Sci.">
        <title>Complete genome sequence of Nakamurella multipartita type strain (Y-104).</title>
        <authorList>
            <person name="Tice H."/>
            <person name="Mayilraj S."/>
            <person name="Sims D."/>
            <person name="Lapidus A."/>
            <person name="Nolan M."/>
            <person name="Lucas S."/>
            <person name="Glavina Del Rio T."/>
            <person name="Copeland A."/>
            <person name="Cheng J.F."/>
            <person name="Meincke L."/>
            <person name="Bruce D."/>
            <person name="Goodwin L."/>
            <person name="Pitluck S."/>
            <person name="Ivanova N."/>
            <person name="Mavromatis K."/>
            <person name="Ovchinnikova G."/>
            <person name="Pati A."/>
            <person name="Chen A."/>
            <person name="Palaniappan K."/>
            <person name="Land M."/>
            <person name="Hauser L."/>
            <person name="Chang Y.J."/>
            <person name="Jeffries C.D."/>
            <person name="Detter J.C."/>
            <person name="Brettin T."/>
            <person name="Rohde M."/>
            <person name="Goker M."/>
            <person name="Bristow J."/>
            <person name="Eisen J.A."/>
            <person name="Markowitz V."/>
            <person name="Hugenholtz P."/>
            <person name="Kyrpides N.C."/>
            <person name="Klenk H.P."/>
            <person name="Chen F."/>
        </authorList>
    </citation>
    <scope>NUCLEOTIDE SEQUENCE [LARGE SCALE GENOMIC DNA]</scope>
    <source>
        <strain evidence="20">ATCC 700099 / DSM 44233 / CIP 104796 / JCM 9543 / NBRC 105858 / Y-104</strain>
    </source>
</reference>
<evidence type="ECO:0000256" key="6">
    <source>
        <dbReference type="ARBA" id="ARBA00022630"/>
    </source>
</evidence>
<keyword evidence="6 16" id="KW-0285">Flavoprotein</keyword>
<feature type="active site" description="Proton acceptor" evidence="13">
    <location>
        <position position="445"/>
    </location>
</feature>
<keyword evidence="8 16" id="KW-0560">Oxidoreductase</keyword>
<feature type="binding site" evidence="14">
    <location>
        <position position="50"/>
    </location>
    <ligand>
        <name>FAD</name>
        <dbReference type="ChEBI" id="CHEBI:57692"/>
    </ligand>
</feature>
<evidence type="ECO:0000259" key="18">
    <source>
        <dbReference type="Pfam" id="PF07992"/>
    </source>
</evidence>
<dbReference type="InterPro" id="IPR016156">
    <property type="entry name" value="FAD/NAD-linked_Rdtase_dimer_sf"/>
</dbReference>
<dbReference type="InterPro" id="IPR050151">
    <property type="entry name" value="Class-I_Pyr_Nuc-Dis_Oxidored"/>
</dbReference>
<evidence type="ECO:0000256" key="7">
    <source>
        <dbReference type="ARBA" id="ARBA00022827"/>
    </source>
</evidence>
<organism evidence="19 20">
    <name type="scientific">Nakamurella multipartita (strain ATCC 700099 / DSM 44233 / CIP 104796 / JCM 9543 / NBRC 105858 / Y-104)</name>
    <name type="common">Microsphaera multipartita</name>
    <dbReference type="NCBI Taxonomy" id="479431"/>
    <lineage>
        <taxon>Bacteria</taxon>
        <taxon>Bacillati</taxon>
        <taxon>Actinomycetota</taxon>
        <taxon>Actinomycetes</taxon>
        <taxon>Nakamurellales</taxon>
        <taxon>Nakamurellaceae</taxon>
        <taxon>Nakamurella</taxon>
    </lineage>
</organism>
<protein>
    <recommendedName>
        <fullName evidence="4 16">Dihydrolipoyl dehydrogenase</fullName>
        <ecNumber evidence="3 16">1.8.1.4</ecNumber>
    </recommendedName>
</protein>
<dbReference type="NCBIfam" id="TIGR01350">
    <property type="entry name" value="lipoamide_DH"/>
    <property type="match status" value="1"/>
</dbReference>
<evidence type="ECO:0000256" key="15">
    <source>
        <dbReference type="PIRSR" id="PIRSR000350-4"/>
    </source>
</evidence>
<keyword evidence="7 14" id="KW-0274">FAD</keyword>
<accession>C8XHU4</accession>
<dbReference type="SUPFAM" id="SSF55424">
    <property type="entry name" value="FAD/NAD-linked reductases, dimerisation (C-terminal) domain"/>
    <property type="match status" value="1"/>
</dbReference>
<dbReference type="EC" id="1.8.1.4" evidence="3 16"/>
<dbReference type="InterPro" id="IPR004099">
    <property type="entry name" value="Pyr_nucl-diS_OxRdtase_dimer"/>
</dbReference>
<reference evidence="20" key="1">
    <citation type="submission" date="2009-09" db="EMBL/GenBank/DDBJ databases">
        <title>The complete genome of Nakamurella multipartita DSM 44233.</title>
        <authorList>
            <consortium name="US DOE Joint Genome Institute (JGI-PGF)"/>
            <person name="Lucas S."/>
            <person name="Copeland A."/>
            <person name="Lapidus A."/>
            <person name="Glavina del Rio T."/>
            <person name="Dalin E."/>
            <person name="Tice H."/>
            <person name="Bruce D."/>
            <person name="Goodwin L."/>
            <person name="Pitluck S."/>
            <person name="Kyrpides N."/>
            <person name="Mavromatis K."/>
            <person name="Ivanova N."/>
            <person name="Ovchinnikova G."/>
            <person name="Sims D."/>
            <person name="Meincke L."/>
            <person name="Brettin T."/>
            <person name="Detter J.C."/>
            <person name="Han C."/>
            <person name="Larimer F."/>
            <person name="Land M."/>
            <person name="Hauser L."/>
            <person name="Markowitz V."/>
            <person name="Cheng J.-F."/>
            <person name="Hugenholtz P."/>
            <person name="Woyke T."/>
            <person name="Wu D."/>
            <person name="Klenk H.-P."/>
            <person name="Eisen J.A."/>
        </authorList>
    </citation>
    <scope>NUCLEOTIDE SEQUENCE [LARGE SCALE GENOMIC DNA]</scope>
    <source>
        <strain evidence="20">ATCC 700099 / DSM 44233 / CIP 104796 / JCM 9543 / NBRC 105858 / Y-104</strain>
    </source>
</reference>
<comment type="similarity">
    <text evidence="2 16">Belongs to the class-I pyridine nucleotide-disulfide oxidoreductase family.</text>
</comment>
<evidence type="ECO:0000256" key="10">
    <source>
        <dbReference type="ARBA" id="ARBA00023157"/>
    </source>
</evidence>
<feature type="binding site" evidence="14">
    <location>
        <position position="271"/>
    </location>
    <ligand>
        <name>NAD(+)</name>
        <dbReference type="ChEBI" id="CHEBI:57540"/>
    </ligand>
</feature>
<feature type="binding site" evidence="14">
    <location>
        <position position="116"/>
    </location>
    <ligand>
        <name>FAD</name>
        <dbReference type="ChEBI" id="CHEBI:57692"/>
    </ligand>
</feature>
<dbReference type="PRINTS" id="PR00411">
    <property type="entry name" value="PNDRDTASEI"/>
</dbReference>
<dbReference type="InterPro" id="IPR012999">
    <property type="entry name" value="Pyr_OxRdtase_I_AS"/>
</dbReference>
<feature type="disulfide bond" description="Redox-active" evidence="15">
    <location>
        <begin position="41"/>
        <end position="46"/>
    </location>
</feature>
<dbReference type="PIRSF" id="PIRSF000350">
    <property type="entry name" value="Mercury_reductase_MerA"/>
    <property type="match status" value="1"/>
</dbReference>
<dbReference type="AlphaFoldDB" id="C8XHU4"/>
<evidence type="ECO:0000256" key="4">
    <source>
        <dbReference type="ARBA" id="ARBA00016961"/>
    </source>
</evidence>
<dbReference type="GO" id="GO:0004148">
    <property type="term" value="F:dihydrolipoyl dehydrogenase (NADH) activity"/>
    <property type="evidence" value="ECO:0007669"/>
    <property type="project" value="UniProtKB-EC"/>
</dbReference>
<dbReference type="InParanoid" id="C8XHU4"/>
<comment type="cofactor">
    <cofactor evidence="14 16">
        <name>FAD</name>
        <dbReference type="ChEBI" id="CHEBI:57692"/>
    </cofactor>
    <text evidence="14 16">Binds 1 FAD per subunit.</text>
</comment>
<feature type="binding site" evidence="14">
    <location>
        <position position="202"/>
    </location>
    <ligand>
        <name>NAD(+)</name>
        <dbReference type="ChEBI" id="CHEBI:57540"/>
    </ligand>
</feature>
<evidence type="ECO:0000256" key="3">
    <source>
        <dbReference type="ARBA" id="ARBA00012608"/>
    </source>
</evidence>
<dbReference type="InterPro" id="IPR001100">
    <property type="entry name" value="Pyr_nuc-diS_OxRdtase"/>
</dbReference>
<sequence length="466" mass="48702">MADHDIVVLGGGPGGYAAALYAASAGLSVALVEKEKVGGTCLHRGCIPAKALLHAAEVFRTVEHAAAHGVKLPDGFKAEPDWPAANTRKAGIVKQLHGGLSGLLKRRKVQVVIGEGRLLADGSVSVDGQTLKGKATILCTGSVPRAIPGMDIDGERIITSDHATNSTADKLPERAVVIGGGVIGAEFASVYTDLGVDTTLLEAMNDGVLPIGPDRDVANVLAKSLTKRGTKINAQARVGTLERTSNGVLVPFETPKGSEKLEVEQVLVSIGRRPVTETVGAAEAGVRITDRGFFEVNPTTMLTSKPGVYAIGDCVPTPGLAHVAYAEAVLAVDHFLGENPVPVDYAKIPWVVYTHPEVAWSGLTEAQAREAGHDVVVHKHSFAGNGRAMILGETDGLVKIVAAKDGPVLGMHLVGPWASELMHEGYLAVNWEALPSEVGRLIHAHPSLSEAIGETMITFSGRSLHG</sequence>
<feature type="domain" description="Pyridine nucleotide-disulphide oxidoreductase dimerisation" evidence="17">
    <location>
        <begin position="348"/>
        <end position="454"/>
    </location>
</feature>
<keyword evidence="5" id="KW-0963">Cytoplasm</keyword>
<dbReference type="InterPro" id="IPR036188">
    <property type="entry name" value="FAD/NAD-bd_sf"/>
</dbReference>
<dbReference type="GO" id="GO:0050660">
    <property type="term" value="F:flavin adenine dinucleotide binding"/>
    <property type="evidence" value="ECO:0007669"/>
    <property type="project" value="InterPro"/>
</dbReference>
<evidence type="ECO:0000313" key="19">
    <source>
        <dbReference type="EMBL" id="ACV80397.1"/>
    </source>
</evidence>
<dbReference type="GO" id="GO:0006103">
    <property type="term" value="P:2-oxoglutarate metabolic process"/>
    <property type="evidence" value="ECO:0007669"/>
    <property type="project" value="TreeGrafter"/>
</dbReference>
<dbReference type="InterPro" id="IPR006258">
    <property type="entry name" value="Lipoamide_DH"/>
</dbReference>
<dbReference type="Gene3D" id="3.30.390.30">
    <property type="match status" value="1"/>
</dbReference>
<dbReference type="EMBL" id="CP001737">
    <property type="protein sequence ID" value="ACV80397.1"/>
    <property type="molecule type" value="Genomic_DNA"/>
</dbReference>
<dbReference type="OrthoDB" id="9800167at2"/>
<evidence type="ECO:0000256" key="2">
    <source>
        <dbReference type="ARBA" id="ARBA00007532"/>
    </source>
</evidence>
<dbReference type="Gene3D" id="3.50.50.60">
    <property type="entry name" value="FAD/NAD(P)-binding domain"/>
    <property type="match status" value="2"/>
</dbReference>
<gene>
    <name evidence="19" type="ordered locus">Namu_4108</name>
</gene>
<dbReference type="Proteomes" id="UP000002218">
    <property type="component" value="Chromosome"/>
</dbReference>
<evidence type="ECO:0000256" key="14">
    <source>
        <dbReference type="PIRSR" id="PIRSR000350-3"/>
    </source>
</evidence>
<dbReference type="PANTHER" id="PTHR22912:SF217">
    <property type="entry name" value="DIHYDROLIPOYL DEHYDROGENASE"/>
    <property type="match status" value="1"/>
</dbReference>
<evidence type="ECO:0000256" key="1">
    <source>
        <dbReference type="ARBA" id="ARBA00004496"/>
    </source>
</evidence>
<evidence type="ECO:0000256" key="8">
    <source>
        <dbReference type="ARBA" id="ARBA00023002"/>
    </source>
</evidence>
<dbReference type="GO" id="GO:0005737">
    <property type="term" value="C:cytoplasm"/>
    <property type="evidence" value="ECO:0007669"/>
    <property type="project" value="UniProtKB-SubCell"/>
</dbReference>
<evidence type="ECO:0000256" key="12">
    <source>
        <dbReference type="ARBA" id="ARBA00049187"/>
    </source>
</evidence>
<evidence type="ECO:0000256" key="13">
    <source>
        <dbReference type="PIRSR" id="PIRSR000350-2"/>
    </source>
</evidence>
<dbReference type="PRINTS" id="PR00368">
    <property type="entry name" value="FADPNR"/>
</dbReference>